<organism evidence="3 4">
    <name type="scientific">Polarella glacialis</name>
    <name type="common">Dinoflagellate</name>
    <dbReference type="NCBI Taxonomy" id="89957"/>
    <lineage>
        <taxon>Eukaryota</taxon>
        <taxon>Sar</taxon>
        <taxon>Alveolata</taxon>
        <taxon>Dinophyceae</taxon>
        <taxon>Suessiales</taxon>
        <taxon>Suessiaceae</taxon>
        <taxon>Polarella</taxon>
    </lineage>
</organism>
<dbReference type="SUPFAM" id="SSF54928">
    <property type="entry name" value="RNA-binding domain, RBD"/>
    <property type="match status" value="1"/>
</dbReference>
<reference evidence="3" key="1">
    <citation type="submission" date="2021-02" db="EMBL/GenBank/DDBJ databases">
        <authorList>
            <person name="Dougan E. K."/>
            <person name="Rhodes N."/>
            <person name="Thang M."/>
            <person name="Chan C."/>
        </authorList>
    </citation>
    <scope>NUCLEOTIDE SEQUENCE</scope>
</reference>
<dbReference type="AlphaFoldDB" id="A0A813IUT4"/>
<dbReference type="PANTHER" id="PTHR13976">
    <property type="entry name" value="HETEROGENEOUS NUCLEAR RIBONUCLEOPROTEIN-RELATED"/>
    <property type="match status" value="1"/>
</dbReference>
<dbReference type="InterPro" id="IPR050666">
    <property type="entry name" value="ESRP"/>
</dbReference>
<dbReference type="GO" id="GO:0003723">
    <property type="term" value="F:RNA binding"/>
    <property type="evidence" value="ECO:0007669"/>
    <property type="project" value="UniProtKB-KW"/>
</dbReference>
<evidence type="ECO:0000313" key="3">
    <source>
        <dbReference type="EMBL" id="CAE8658292.1"/>
    </source>
</evidence>
<comment type="caution">
    <text evidence="3">The sequence shown here is derived from an EMBL/GenBank/DDBJ whole genome shotgun (WGS) entry which is preliminary data.</text>
</comment>
<gene>
    <name evidence="3" type="ORF">PGLA2088_LOCUS13364</name>
</gene>
<protein>
    <recommendedName>
        <fullName evidence="5">RRM domain-containing protein</fullName>
    </recommendedName>
</protein>
<sequence>AYVRCRSVADASKAVEYNLRMIGKRYVEIFRSSEQELVDSLEQHGVRDFSAGLVRCRGLPFSCTVASVIQLFEGFDVSEEQVTLGLHFSGPFAGSQNGEALVALDNEETARRALAERNMMVVGQRYVELYLTSEVEARQFAVPAALDSLDDETKLPNRLDVWQVHSCILRARGIPFSSGC</sequence>
<dbReference type="InterPro" id="IPR035979">
    <property type="entry name" value="RBD_domain_sf"/>
</dbReference>
<evidence type="ECO:0008006" key="5">
    <source>
        <dbReference type="Google" id="ProtNLM"/>
    </source>
</evidence>
<feature type="non-terminal residue" evidence="3">
    <location>
        <position position="1"/>
    </location>
</feature>
<evidence type="ECO:0000256" key="2">
    <source>
        <dbReference type="ARBA" id="ARBA00022884"/>
    </source>
</evidence>
<evidence type="ECO:0000313" key="4">
    <source>
        <dbReference type="Proteomes" id="UP000626109"/>
    </source>
</evidence>
<keyword evidence="1" id="KW-0677">Repeat</keyword>
<accession>A0A813IUT4</accession>
<keyword evidence="2" id="KW-0694">RNA-binding</keyword>
<feature type="non-terminal residue" evidence="3">
    <location>
        <position position="180"/>
    </location>
</feature>
<dbReference type="Proteomes" id="UP000626109">
    <property type="component" value="Unassembled WGS sequence"/>
</dbReference>
<proteinExistence type="predicted"/>
<name>A0A813IUT4_POLGL</name>
<dbReference type="EMBL" id="CAJNNW010015969">
    <property type="protein sequence ID" value="CAE8658292.1"/>
    <property type="molecule type" value="Genomic_DNA"/>
</dbReference>
<dbReference type="InterPro" id="IPR012677">
    <property type="entry name" value="Nucleotide-bd_a/b_plait_sf"/>
</dbReference>
<dbReference type="Gene3D" id="3.30.70.330">
    <property type="match status" value="2"/>
</dbReference>
<evidence type="ECO:0000256" key="1">
    <source>
        <dbReference type="ARBA" id="ARBA00022737"/>
    </source>
</evidence>